<keyword evidence="1" id="KW-0812">Transmembrane</keyword>
<accession>A0A396I587</accession>
<dbReference type="Pfam" id="PF07127">
    <property type="entry name" value="Nodulin_late"/>
    <property type="match status" value="1"/>
</dbReference>
<dbReference type="InterPro" id="IPR009810">
    <property type="entry name" value="Nodulin_late_dom"/>
</dbReference>
<dbReference type="GO" id="GO:0046872">
    <property type="term" value="F:metal ion binding"/>
    <property type="evidence" value="ECO:0007669"/>
    <property type="project" value="InterPro"/>
</dbReference>
<evidence type="ECO:0000256" key="1">
    <source>
        <dbReference type="SAM" id="Phobius"/>
    </source>
</evidence>
<evidence type="ECO:0000259" key="2">
    <source>
        <dbReference type="Pfam" id="PF07127"/>
    </source>
</evidence>
<dbReference type="Gramene" id="rna23151">
    <property type="protein sequence ID" value="RHN60780.1"/>
    <property type="gene ID" value="gene23151"/>
</dbReference>
<organism evidence="3">
    <name type="scientific">Medicago truncatula</name>
    <name type="common">Barrel medic</name>
    <name type="synonym">Medicago tribuloides</name>
    <dbReference type="NCBI Taxonomy" id="3880"/>
    <lineage>
        <taxon>Eukaryota</taxon>
        <taxon>Viridiplantae</taxon>
        <taxon>Streptophyta</taxon>
        <taxon>Embryophyta</taxon>
        <taxon>Tracheophyta</taxon>
        <taxon>Spermatophyta</taxon>
        <taxon>Magnoliopsida</taxon>
        <taxon>eudicotyledons</taxon>
        <taxon>Gunneridae</taxon>
        <taxon>Pentapetalae</taxon>
        <taxon>rosids</taxon>
        <taxon>fabids</taxon>
        <taxon>Fabales</taxon>
        <taxon>Fabaceae</taxon>
        <taxon>Papilionoideae</taxon>
        <taxon>50 kb inversion clade</taxon>
        <taxon>NPAAA clade</taxon>
        <taxon>Hologalegina</taxon>
        <taxon>IRL clade</taxon>
        <taxon>Trifolieae</taxon>
        <taxon>Medicago</taxon>
    </lineage>
</organism>
<reference evidence="3" key="1">
    <citation type="journal article" date="2018" name="Nat. Plants">
        <title>Whole-genome landscape of Medicago truncatula symbiotic genes.</title>
        <authorList>
            <person name="Pecrix Y."/>
            <person name="Gamas P."/>
            <person name="Carrere S."/>
        </authorList>
    </citation>
    <scope>NUCLEOTIDE SEQUENCE</scope>
    <source>
        <tissue evidence="3">Leaves</tissue>
    </source>
</reference>
<keyword evidence="1" id="KW-1133">Transmembrane helix</keyword>
<comment type="caution">
    <text evidence="3">The sequence shown here is derived from an EMBL/GenBank/DDBJ whole genome shotgun (WGS) entry which is preliminary data.</text>
</comment>
<gene>
    <name evidence="3" type="ORF">MtrunA17_Chr4g0029571</name>
</gene>
<name>A0A396I587_MEDTR</name>
<feature type="domain" description="Late nodulin" evidence="2">
    <location>
        <begin position="1"/>
        <end position="51"/>
    </location>
</feature>
<sequence length="137" mass="15165">MAQILISVHALSVFIFPFLVVIIRDKPAPIPCKFHADCPIMLSIVVECINNVYVAHSNGQGASSSTALQFGITLKYKSSHKKDQIIANKNIPLKTRSTFRNGHLMMGLLSVIEPTSINDALKYDGWVVAILDEPNRF</sequence>
<evidence type="ECO:0000313" key="3">
    <source>
        <dbReference type="EMBL" id="RHN60780.1"/>
    </source>
</evidence>
<dbReference type="AlphaFoldDB" id="A0A396I587"/>
<keyword evidence="1" id="KW-0472">Membrane</keyword>
<proteinExistence type="predicted"/>
<feature type="transmembrane region" description="Helical" evidence="1">
    <location>
        <begin position="6"/>
        <end position="23"/>
    </location>
</feature>
<dbReference type="EMBL" id="PSQE01000004">
    <property type="protein sequence ID" value="RHN60780.1"/>
    <property type="molecule type" value="Genomic_DNA"/>
</dbReference>
<protein>
    <submittedName>
        <fullName evidence="3">Putative Late nodulin</fullName>
    </submittedName>
</protein>
<dbReference type="Proteomes" id="UP000265566">
    <property type="component" value="Chromosome 4"/>
</dbReference>